<dbReference type="InterPro" id="IPR001138">
    <property type="entry name" value="Zn2Cys6_DnaBD"/>
</dbReference>
<evidence type="ECO:0000256" key="1">
    <source>
        <dbReference type="ARBA" id="ARBA00004123"/>
    </source>
</evidence>
<evidence type="ECO:0000313" key="5">
    <source>
        <dbReference type="EMBL" id="KAJ7037977.1"/>
    </source>
</evidence>
<accession>A0AAD6T630</accession>
<dbReference type="InterPro" id="IPR036864">
    <property type="entry name" value="Zn2-C6_fun-type_DNA-bd_sf"/>
</dbReference>
<dbReference type="PROSITE" id="PS50048">
    <property type="entry name" value="ZN2_CY6_FUNGAL_2"/>
    <property type="match status" value="1"/>
</dbReference>
<dbReference type="PANTHER" id="PTHR31001">
    <property type="entry name" value="UNCHARACTERIZED TRANSCRIPTIONAL REGULATORY PROTEIN"/>
    <property type="match status" value="1"/>
</dbReference>
<comment type="subcellular location">
    <subcellularLocation>
        <location evidence="1">Nucleus</location>
    </subcellularLocation>
</comment>
<keyword evidence="6" id="KW-1185">Reference proteome</keyword>
<organism evidence="5 6">
    <name type="scientific">Mycena alexandri</name>
    <dbReference type="NCBI Taxonomy" id="1745969"/>
    <lineage>
        <taxon>Eukaryota</taxon>
        <taxon>Fungi</taxon>
        <taxon>Dikarya</taxon>
        <taxon>Basidiomycota</taxon>
        <taxon>Agaricomycotina</taxon>
        <taxon>Agaricomycetes</taxon>
        <taxon>Agaricomycetidae</taxon>
        <taxon>Agaricales</taxon>
        <taxon>Marasmiineae</taxon>
        <taxon>Mycenaceae</taxon>
        <taxon>Mycena</taxon>
    </lineage>
</organism>
<dbReference type="AlphaFoldDB" id="A0AAD6T630"/>
<feature type="region of interest" description="Disordered" evidence="3">
    <location>
        <begin position="1"/>
        <end position="26"/>
    </location>
</feature>
<dbReference type="InterPro" id="IPR050613">
    <property type="entry name" value="Sec_Metabolite_Reg"/>
</dbReference>
<dbReference type="EMBL" id="JARJCM010000034">
    <property type="protein sequence ID" value="KAJ7037977.1"/>
    <property type="molecule type" value="Genomic_DNA"/>
</dbReference>
<evidence type="ECO:0000313" key="6">
    <source>
        <dbReference type="Proteomes" id="UP001218188"/>
    </source>
</evidence>
<dbReference type="Proteomes" id="UP001218188">
    <property type="component" value="Unassembled WGS sequence"/>
</dbReference>
<proteinExistence type="predicted"/>
<protein>
    <recommendedName>
        <fullName evidence="4">Zn(2)-C6 fungal-type domain-containing protein</fullName>
    </recommendedName>
</protein>
<dbReference type="Gene3D" id="4.10.240.10">
    <property type="entry name" value="Zn(2)-C6 fungal-type DNA-binding domain"/>
    <property type="match status" value="1"/>
</dbReference>
<dbReference type="GO" id="GO:0000981">
    <property type="term" value="F:DNA-binding transcription factor activity, RNA polymerase II-specific"/>
    <property type="evidence" value="ECO:0007669"/>
    <property type="project" value="InterPro"/>
</dbReference>
<evidence type="ECO:0000256" key="2">
    <source>
        <dbReference type="ARBA" id="ARBA00023242"/>
    </source>
</evidence>
<name>A0AAD6T630_9AGAR</name>
<dbReference type="Pfam" id="PF00172">
    <property type="entry name" value="Zn_clus"/>
    <property type="match status" value="1"/>
</dbReference>
<dbReference type="SMART" id="SM00066">
    <property type="entry name" value="GAL4"/>
    <property type="match status" value="1"/>
</dbReference>
<dbReference type="PROSITE" id="PS00463">
    <property type="entry name" value="ZN2_CY6_FUNGAL_1"/>
    <property type="match status" value="1"/>
</dbReference>
<sequence length="293" mass="32153">MPVAPKTKLKAEAPTEGDHRKRRRNRTTQACLNCHATKRMCDRKRPCSRCSQLGLTGNCVYEVDDPSRQGKQDEETRMKSRIAELEGVIRELKNKPHPRWLAEKGRIAGASEGIQFSLHSSEGYPTSNVPPWSFPPAPRAGLPNFPSAQAPVQFSFVSHEKDSVESLLSMCAGRSEHIHVRLGGTCGCLTEAECYGAGLELAVRLRRVAEALIRSPSHANNSHCALAARVSELDMLLTDTLLRAGPGTKHAISSTPPNQLYATNPTSCSWDLDSLAGLNDDYLSWMPSRPNSL</sequence>
<dbReference type="SUPFAM" id="SSF57701">
    <property type="entry name" value="Zn2/Cys6 DNA-binding domain"/>
    <property type="match status" value="1"/>
</dbReference>
<evidence type="ECO:0000259" key="4">
    <source>
        <dbReference type="PROSITE" id="PS50048"/>
    </source>
</evidence>
<reference evidence="5" key="1">
    <citation type="submission" date="2023-03" db="EMBL/GenBank/DDBJ databases">
        <title>Massive genome expansion in bonnet fungi (Mycena s.s.) driven by repeated elements and novel gene families across ecological guilds.</title>
        <authorList>
            <consortium name="Lawrence Berkeley National Laboratory"/>
            <person name="Harder C.B."/>
            <person name="Miyauchi S."/>
            <person name="Viragh M."/>
            <person name="Kuo A."/>
            <person name="Thoen E."/>
            <person name="Andreopoulos B."/>
            <person name="Lu D."/>
            <person name="Skrede I."/>
            <person name="Drula E."/>
            <person name="Henrissat B."/>
            <person name="Morin E."/>
            <person name="Kohler A."/>
            <person name="Barry K."/>
            <person name="LaButti K."/>
            <person name="Morin E."/>
            <person name="Salamov A."/>
            <person name="Lipzen A."/>
            <person name="Mereny Z."/>
            <person name="Hegedus B."/>
            <person name="Baldrian P."/>
            <person name="Stursova M."/>
            <person name="Weitz H."/>
            <person name="Taylor A."/>
            <person name="Grigoriev I.V."/>
            <person name="Nagy L.G."/>
            <person name="Martin F."/>
            <person name="Kauserud H."/>
        </authorList>
    </citation>
    <scope>NUCLEOTIDE SEQUENCE</scope>
    <source>
        <strain evidence="5">CBHHK200</strain>
    </source>
</reference>
<gene>
    <name evidence="5" type="ORF">C8F04DRAFT_1090860</name>
</gene>
<keyword evidence="2" id="KW-0539">Nucleus</keyword>
<dbReference type="CDD" id="cd00067">
    <property type="entry name" value="GAL4"/>
    <property type="match status" value="1"/>
</dbReference>
<feature type="compositionally biased region" description="Basic and acidic residues" evidence="3">
    <location>
        <begin position="9"/>
        <end position="19"/>
    </location>
</feature>
<dbReference type="PANTHER" id="PTHR31001:SF81">
    <property type="entry name" value="ZN(II)2CYS6 TRANSCRIPTION FACTOR"/>
    <property type="match status" value="1"/>
</dbReference>
<dbReference type="GO" id="GO:0008270">
    <property type="term" value="F:zinc ion binding"/>
    <property type="evidence" value="ECO:0007669"/>
    <property type="project" value="InterPro"/>
</dbReference>
<feature type="domain" description="Zn(2)-C6 fungal-type" evidence="4">
    <location>
        <begin position="30"/>
        <end position="61"/>
    </location>
</feature>
<comment type="caution">
    <text evidence="5">The sequence shown here is derived from an EMBL/GenBank/DDBJ whole genome shotgun (WGS) entry which is preliminary data.</text>
</comment>
<dbReference type="GO" id="GO:0005634">
    <property type="term" value="C:nucleus"/>
    <property type="evidence" value="ECO:0007669"/>
    <property type="project" value="UniProtKB-SubCell"/>
</dbReference>
<evidence type="ECO:0000256" key="3">
    <source>
        <dbReference type="SAM" id="MobiDB-lite"/>
    </source>
</evidence>